<dbReference type="Gene3D" id="6.10.250.1400">
    <property type="match status" value="1"/>
</dbReference>
<keyword evidence="8" id="KW-0498">Mitosis</keyword>
<gene>
    <name evidence="14" type="primary">ska3</name>
</gene>
<dbReference type="Proteomes" id="UP000694680">
    <property type="component" value="Chromosome 21"/>
</dbReference>
<evidence type="ECO:0000313" key="14">
    <source>
        <dbReference type="Ensembl" id="ENSGWIP00000018258.1"/>
    </source>
</evidence>
<evidence type="ECO:0000256" key="13">
    <source>
        <dbReference type="SAM" id="MobiDB-lite"/>
    </source>
</evidence>
<evidence type="ECO:0000256" key="5">
    <source>
        <dbReference type="ARBA" id="ARBA00022490"/>
    </source>
</evidence>
<dbReference type="GO" id="GO:0051301">
    <property type="term" value="P:cell division"/>
    <property type="evidence" value="ECO:0007669"/>
    <property type="project" value="UniProtKB-KW"/>
</dbReference>
<keyword evidence="11" id="KW-0131">Cell cycle</keyword>
<dbReference type="InterPro" id="IPR033341">
    <property type="entry name" value="SKA3"/>
</dbReference>
<comment type="similarity">
    <text evidence="3">Belongs to the SKA3 family.</text>
</comment>
<accession>A0A8C5EDA3</accession>
<evidence type="ECO:0000256" key="8">
    <source>
        <dbReference type="ARBA" id="ARBA00022776"/>
    </source>
</evidence>
<evidence type="ECO:0000256" key="10">
    <source>
        <dbReference type="ARBA" id="ARBA00023212"/>
    </source>
</evidence>
<keyword evidence="15" id="KW-1185">Reference proteome</keyword>
<evidence type="ECO:0000256" key="3">
    <source>
        <dbReference type="ARBA" id="ARBA00007716"/>
    </source>
</evidence>
<keyword evidence="4" id="KW-0158">Chromosome</keyword>
<dbReference type="AlphaFoldDB" id="A0A8C5EDA3"/>
<comment type="subcellular location">
    <subcellularLocation>
        <location evidence="2">Chromosome</location>
        <location evidence="2">Centromere</location>
        <location evidence="2">Kinetochore</location>
    </subcellularLocation>
    <subcellularLocation>
        <location evidence="1">Cytoplasm</location>
        <location evidence="1">Cytoskeleton</location>
        <location evidence="1">Spindle</location>
    </subcellularLocation>
</comment>
<evidence type="ECO:0008006" key="16">
    <source>
        <dbReference type="Google" id="ProtNLM"/>
    </source>
</evidence>
<evidence type="ECO:0000256" key="6">
    <source>
        <dbReference type="ARBA" id="ARBA00022618"/>
    </source>
</evidence>
<evidence type="ECO:0000256" key="12">
    <source>
        <dbReference type="ARBA" id="ARBA00023328"/>
    </source>
</evidence>
<evidence type="ECO:0000256" key="7">
    <source>
        <dbReference type="ARBA" id="ARBA00022701"/>
    </source>
</evidence>
<keyword evidence="12" id="KW-0137">Centromere</keyword>
<feature type="compositionally biased region" description="Basic and acidic residues" evidence="13">
    <location>
        <begin position="62"/>
        <end position="71"/>
    </location>
</feature>
<reference evidence="14" key="2">
    <citation type="submission" date="2025-08" db="UniProtKB">
        <authorList>
            <consortium name="Ensembl"/>
        </authorList>
    </citation>
    <scope>IDENTIFICATION</scope>
</reference>
<evidence type="ECO:0000256" key="9">
    <source>
        <dbReference type="ARBA" id="ARBA00022838"/>
    </source>
</evidence>
<evidence type="ECO:0000256" key="4">
    <source>
        <dbReference type="ARBA" id="ARBA00022454"/>
    </source>
</evidence>
<organism evidence="14 15">
    <name type="scientific">Gouania willdenowi</name>
    <name type="common">Blunt-snouted clingfish</name>
    <name type="synonym">Lepadogaster willdenowi</name>
    <dbReference type="NCBI Taxonomy" id="441366"/>
    <lineage>
        <taxon>Eukaryota</taxon>
        <taxon>Metazoa</taxon>
        <taxon>Chordata</taxon>
        <taxon>Craniata</taxon>
        <taxon>Vertebrata</taxon>
        <taxon>Euteleostomi</taxon>
        <taxon>Actinopterygii</taxon>
        <taxon>Neopterygii</taxon>
        <taxon>Teleostei</taxon>
        <taxon>Neoteleostei</taxon>
        <taxon>Acanthomorphata</taxon>
        <taxon>Ovalentaria</taxon>
        <taxon>Blenniimorphae</taxon>
        <taxon>Blenniiformes</taxon>
        <taxon>Gobiesocoidei</taxon>
        <taxon>Gobiesocidae</taxon>
        <taxon>Gobiesocinae</taxon>
        <taxon>Gouania</taxon>
    </lineage>
</organism>
<proteinExistence type="inferred from homology"/>
<dbReference type="GO" id="GO:0007059">
    <property type="term" value="P:chromosome segregation"/>
    <property type="evidence" value="ECO:0007669"/>
    <property type="project" value="InterPro"/>
</dbReference>
<dbReference type="GO" id="GO:0000278">
    <property type="term" value="P:mitotic cell cycle"/>
    <property type="evidence" value="ECO:0007669"/>
    <property type="project" value="TreeGrafter"/>
</dbReference>
<name>A0A8C5EDA3_GOUWI</name>
<keyword evidence="7" id="KW-0493">Microtubule</keyword>
<dbReference type="Ensembl" id="ENSGWIT00000020132.1">
    <property type="protein sequence ID" value="ENSGWIP00000018258.1"/>
    <property type="gene ID" value="ENSGWIG00000010120.1"/>
</dbReference>
<dbReference type="PANTHER" id="PTHR48118:SF1">
    <property type="entry name" value="SPINDLE AND KINETOCHORE-ASSOCIATED PROTEIN 3"/>
    <property type="match status" value="1"/>
</dbReference>
<keyword evidence="10" id="KW-0206">Cytoskeleton</keyword>
<reference evidence="14" key="3">
    <citation type="submission" date="2025-09" db="UniProtKB">
        <authorList>
            <consortium name="Ensembl"/>
        </authorList>
    </citation>
    <scope>IDENTIFICATION</scope>
</reference>
<evidence type="ECO:0000256" key="1">
    <source>
        <dbReference type="ARBA" id="ARBA00004186"/>
    </source>
</evidence>
<feature type="region of interest" description="Disordered" evidence="13">
    <location>
        <begin position="54"/>
        <end position="99"/>
    </location>
</feature>
<evidence type="ECO:0000256" key="11">
    <source>
        <dbReference type="ARBA" id="ARBA00023306"/>
    </source>
</evidence>
<keyword evidence="5" id="KW-0963">Cytoplasm</keyword>
<sequence length="437" mass="48769">MQRQVQNELAQQKTQEREVGSFINACGVMEQRFTHNIQMLRAHWEKYGYKAPSKTCEEGVDENNRVDREKEEDQDDGENRTSTSPKEQPPGNDVMRTPQLSDFGLSELRMKRAFAGMDWCVEAPPMPELILLQPSFQTPALPMIITPKCALRMDDEELQTPQMHDFGISERTVSDELDSPDPPVFCTPGLKIKKNTVHCPSLEQNSEGVQSPCCYDNIPATPKVPVFQAPYMNRLVGNEKVIVGVSFDDIRALISEEAPQVSDFLSEDGQIPAMPFLESALGSSLLSHEKGSCAPACSLELDGPTKEFGLGTPRIRNTYWEPSTPEMPDLSFSPLESRTPKVPHLLIVSESEFQSLPNHLRQMTLHSLNEAVHSINKFTDGHSGTCNVTELQMEELKRIIKVGAKAPIYVLCLAELNRLQHEGGVTNMSVVKLITHG</sequence>
<keyword evidence="9" id="KW-0995">Kinetochore</keyword>
<reference evidence="14" key="1">
    <citation type="submission" date="2020-06" db="EMBL/GenBank/DDBJ databases">
        <authorList>
            <consortium name="Wellcome Sanger Institute Data Sharing"/>
        </authorList>
    </citation>
    <scope>NUCLEOTIDE SEQUENCE [LARGE SCALE GENOMIC DNA]</scope>
</reference>
<protein>
    <recommendedName>
        <fullName evidence="16">Spindle and kinetochore-associated protein 3</fullName>
    </recommendedName>
</protein>
<dbReference type="GO" id="GO:0000940">
    <property type="term" value="C:outer kinetochore"/>
    <property type="evidence" value="ECO:0007669"/>
    <property type="project" value="InterPro"/>
</dbReference>
<dbReference type="PANTHER" id="PTHR48118">
    <property type="entry name" value="SPINDLE AND KINETOCHORE-ASSOCIATED PROTEIN 3"/>
    <property type="match status" value="1"/>
</dbReference>
<evidence type="ECO:0000256" key="2">
    <source>
        <dbReference type="ARBA" id="ARBA00004629"/>
    </source>
</evidence>
<evidence type="ECO:0000313" key="15">
    <source>
        <dbReference type="Proteomes" id="UP000694680"/>
    </source>
</evidence>
<keyword evidence="6" id="KW-0132">Cell division</keyword>
<dbReference type="GO" id="GO:0005876">
    <property type="term" value="C:spindle microtubule"/>
    <property type="evidence" value="ECO:0007669"/>
    <property type="project" value="TreeGrafter"/>
</dbReference>